<evidence type="ECO:0000256" key="4">
    <source>
        <dbReference type="SAM" id="Coils"/>
    </source>
</evidence>
<dbReference type="GO" id="GO:0003677">
    <property type="term" value="F:DNA binding"/>
    <property type="evidence" value="ECO:0007669"/>
    <property type="project" value="UniProtKB-KW"/>
</dbReference>
<dbReference type="EMBL" id="AP026867">
    <property type="protein sequence ID" value="BDS12779.1"/>
    <property type="molecule type" value="Genomic_DNA"/>
</dbReference>
<dbReference type="Pfam" id="PF01420">
    <property type="entry name" value="Methylase_S"/>
    <property type="match status" value="2"/>
</dbReference>
<evidence type="ECO:0000256" key="1">
    <source>
        <dbReference type="ARBA" id="ARBA00010923"/>
    </source>
</evidence>
<dbReference type="GO" id="GO:0009307">
    <property type="term" value="P:DNA restriction-modification system"/>
    <property type="evidence" value="ECO:0007669"/>
    <property type="project" value="UniProtKB-KW"/>
</dbReference>
<evidence type="ECO:0000313" key="7">
    <source>
        <dbReference type="Proteomes" id="UP001060919"/>
    </source>
</evidence>
<evidence type="ECO:0000259" key="5">
    <source>
        <dbReference type="Pfam" id="PF01420"/>
    </source>
</evidence>
<dbReference type="InterPro" id="IPR051212">
    <property type="entry name" value="Type-I_RE_S_subunit"/>
</dbReference>
<keyword evidence="6" id="KW-0540">Nuclease</keyword>
<dbReference type="RefSeq" id="WP_264788136.1">
    <property type="nucleotide sequence ID" value="NZ_AP026867.1"/>
</dbReference>
<comment type="similarity">
    <text evidence="1">Belongs to the type-I restriction system S methylase family.</text>
</comment>
<dbReference type="PANTHER" id="PTHR43140">
    <property type="entry name" value="TYPE-1 RESTRICTION ENZYME ECOKI SPECIFICITY PROTEIN"/>
    <property type="match status" value="1"/>
</dbReference>
<dbReference type="AlphaFoldDB" id="A0A915YGL7"/>
<dbReference type="GO" id="GO:0004519">
    <property type="term" value="F:endonuclease activity"/>
    <property type="evidence" value="ECO:0007669"/>
    <property type="project" value="UniProtKB-KW"/>
</dbReference>
<dbReference type="InterPro" id="IPR044946">
    <property type="entry name" value="Restrct_endonuc_typeI_TRD_sf"/>
</dbReference>
<reference evidence="6" key="1">
    <citation type="submission" date="2022-09" db="EMBL/GenBank/DDBJ databases">
        <title>Aureispira anguillicida sp. nov., isolated from Leptocephalus of Japanese eel Anguilla japonica.</title>
        <authorList>
            <person name="Yuasa K."/>
            <person name="Mekata T."/>
            <person name="Ikunari K."/>
        </authorList>
    </citation>
    <scope>NUCLEOTIDE SEQUENCE</scope>
    <source>
        <strain evidence="6">EL160426</strain>
    </source>
</reference>
<protein>
    <submittedName>
        <fullName evidence="6">Restriction endonuclease subunit S</fullName>
    </submittedName>
</protein>
<dbReference type="Proteomes" id="UP001060919">
    <property type="component" value="Chromosome"/>
</dbReference>
<dbReference type="REBASE" id="664942">
    <property type="entry name" value="S.Asp426ORF35050P"/>
</dbReference>
<dbReference type="InterPro" id="IPR000055">
    <property type="entry name" value="Restrct_endonuc_typeI_TRD"/>
</dbReference>
<gene>
    <name evidence="6" type="ORF">AsAng_0035040</name>
</gene>
<keyword evidence="6" id="KW-0378">Hydrolase</keyword>
<dbReference type="SUPFAM" id="SSF116734">
    <property type="entry name" value="DNA methylase specificity domain"/>
    <property type="match status" value="2"/>
</dbReference>
<feature type="coiled-coil region" evidence="4">
    <location>
        <begin position="176"/>
        <end position="207"/>
    </location>
</feature>
<name>A0A915YGL7_9BACT</name>
<feature type="domain" description="Type I restriction modification DNA specificity" evidence="5">
    <location>
        <begin position="31"/>
        <end position="189"/>
    </location>
</feature>
<proteinExistence type="inferred from homology"/>
<feature type="domain" description="Type I restriction modification DNA specificity" evidence="5">
    <location>
        <begin position="254"/>
        <end position="405"/>
    </location>
</feature>
<dbReference type="PANTHER" id="PTHR43140:SF1">
    <property type="entry name" value="TYPE I RESTRICTION ENZYME ECOKI SPECIFICITY SUBUNIT"/>
    <property type="match status" value="1"/>
</dbReference>
<evidence type="ECO:0000256" key="3">
    <source>
        <dbReference type="ARBA" id="ARBA00023125"/>
    </source>
</evidence>
<keyword evidence="7" id="KW-1185">Reference proteome</keyword>
<dbReference type="Gene3D" id="1.10.287.1120">
    <property type="entry name" value="Bipartite methylase S protein"/>
    <property type="match status" value="1"/>
</dbReference>
<keyword evidence="6" id="KW-0255">Endonuclease</keyword>
<sequence>METIMNKHKLEKYSAYKDSGVEWLGDIPEHWELTRLGTKFKNRKTKVSDKDYPALSVTKNGIVPQLSSAAKTNDGDNRKLVKQGDFVINSRSDRKGSSGIAYQDGSVSLINIIMEPQGIAPIYCNYLLKSFNFIEEFYRMGHGIVADLWTTRYDEMRSIKIGIPPLEEQTRIANFLDNKCAKIDQAIQQKEKLIELLKERKQIIIQNAVTRGLNPDVKMKDSGVDWIGDIPEGWKCMKFKYIIRTKARQGWKGLKADEYVDKSDYGFLATPNIKHKDIAYNDANFITQFRYYESPEIMLKRGDVLLVKDGSTLGISNIVRGLPFKCTVNSSIAVLRVIQEDKLLPEYLDLFIKSQTCQKLIEKKKDGMGVPHLFQSDINNFYIPIFDIEEQQSIVEYIQYHEIKIDKSILYQSKLIDKLKEYKQVLINEVVTGKVKV</sequence>
<keyword evidence="3" id="KW-0238">DNA-binding</keyword>
<evidence type="ECO:0000313" key="6">
    <source>
        <dbReference type="EMBL" id="BDS12779.1"/>
    </source>
</evidence>
<keyword evidence="2" id="KW-0680">Restriction system</keyword>
<evidence type="ECO:0000256" key="2">
    <source>
        <dbReference type="ARBA" id="ARBA00022747"/>
    </source>
</evidence>
<dbReference type="KEGG" id="aup:AsAng_0035040"/>
<dbReference type="Gene3D" id="3.90.220.20">
    <property type="entry name" value="DNA methylase specificity domains"/>
    <property type="match status" value="2"/>
</dbReference>
<keyword evidence="4" id="KW-0175">Coiled coil</keyword>
<organism evidence="6 7">
    <name type="scientific">Aureispira anguillae</name>
    <dbReference type="NCBI Taxonomy" id="2864201"/>
    <lineage>
        <taxon>Bacteria</taxon>
        <taxon>Pseudomonadati</taxon>
        <taxon>Bacteroidota</taxon>
        <taxon>Saprospiria</taxon>
        <taxon>Saprospirales</taxon>
        <taxon>Saprospiraceae</taxon>
        <taxon>Aureispira</taxon>
    </lineage>
</organism>
<accession>A0A915YGL7</accession>